<sequence>MKEPEDWPDLTEKLEDCLNLTEELGDKEKIFTPWMLEIGNITKSKFPTITKECFQKS</sequence>
<accession>A0A2P2JE48</accession>
<dbReference type="EMBL" id="GGEC01011269">
    <property type="protein sequence ID" value="MBW91752.1"/>
    <property type="molecule type" value="Transcribed_RNA"/>
</dbReference>
<organism evidence="1">
    <name type="scientific">Rhizophora mucronata</name>
    <name type="common">Asiatic mangrove</name>
    <dbReference type="NCBI Taxonomy" id="61149"/>
    <lineage>
        <taxon>Eukaryota</taxon>
        <taxon>Viridiplantae</taxon>
        <taxon>Streptophyta</taxon>
        <taxon>Embryophyta</taxon>
        <taxon>Tracheophyta</taxon>
        <taxon>Spermatophyta</taxon>
        <taxon>Magnoliopsida</taxon>
        <taxon>eudicotyledons</taxon>
        <taxon>Gunneridae</taxon>
        <taxon>Pentapetalae</taxon>
        <taxon>rosids</taxon>
        <taxon>fabids</taxon>
        <taxon>Malpighiales</taxon>
        <taxon>Rhizophoraceae</taxon>
        <taxon>Rhizophora</taxon>
    </lineage>
</organism>
<proteinExistence type="predicted"/>
<evidence type="ECO:0000313" key="1">
    <source>
        <dbReference type="EMBL" id="MBW91752.1"/>
    </source>
</evidence>
<name>A0A2P2JE48_RHIMU</name>
<dbReference type="AlphaFoldDB" id="A0A2P2JE48"/>
<protein>
    <submittedName>
        <fullName evidence="1">Uncharacterized protein</fullName>
    </submittedName>
</protein>
<reference evidence="1" key="1">
    <citation type="submission" date="2018-02" db="EMBL/GenBank/DDBJ databases">
        <title>Rhizophora mucronata_Transcriptome.</title>
        <authorList>
            <person name="Meera S.P."/>
            <person name="Sreeshan A."/>
            <person name="Augustine A."/>
        </authorList>
    </citation>
    <scope>NUCLEOTIDE SEQUENCE</scope>
    <source>
        <tissue evidence="1">Leaf</tissue>
    </source>
</reference>